<sequence length="484" mass="54798">MTIVHHDNMEPSSELIGFEKAPPIENPTMPVADIPWSPPPIDPLPELGGTERAKLIDSLRKRAKESEADSTYWACLWLSDIECLREILRVAECSQSNASYLMTSKSAFTMIRAWKTKPRIIAGLPETQGKRKLGEESPKRKFSAKTACLERDDFSCVITNFPQVDVAHIYPLSLKKSQSSGNNKCTDTYDDFWKTLHMFWRKDQVDKWEAQLTGPCGTELCENLLSLCPNAHRLWGAFYFALQPLHLCDDSKELITRFYWMPEVTRDKVQVQDKPSISLHPPAELLNLRVENTDGSAHKMNSGDLVIFQTKDPESLPLPSWDLLQMQWILHRIGALSGAANVPMKPWDCDSEDEGSNMGLEDVLEPYQDEFSAGVESEDTVEPDEEDTQLPPILGRPSRFQSSFEINPNADFPRRPSPSSEKSLQKIAIFPSVPHARGSENISPHHPNPVKEIVVASQGMEYRPRPSRESLGNYYFEELDEDVD</sequence>
<feature type="region of interest" description="Disordered" evidence="1">
    <location>
        <begin position="375"/>
        <end position="423"/>
    </location>
</feature>
<dbReference type="InterPro" id="IPR003615">
    <property type="entry name" value="HNH_nuc"/>
</dbReference>
<organism evidence="3 4">
    <name type="scientific">Penicillium solitum</name>
    <dbReference type="NCBI Taxonomy" id="60172"/>
    <lineage>
        <taxon>Eukaryota</taxon>
        <taxon>Fungi</taxon>
        <taxon>Dikarya</taxon>
        <taxon>Ascomycota</taxon>
        <taxon>Pezizomycotina</taxon>
        <taxon>Eurotiomycetes</taxon>
        <taxon>Eurotiomycetidae</taxon>
        <taxon>Eurotiales</taxon>
        <taxon>Aspergillaceae</taxon>
        <taxon>Penicillium</taxon>
    </lineage>
</organism>
<evidence type="ECO:0000259" key="2">
    <source>
        <dbReference type="Pfam" id="PF13391"/>
    </source>
</evidence>
<evidence type="ECO:0000256" key="1">
    <source>
        <dbReference type="SAM" id="MobiDB-lite"/>
    </source>
</evidence>
<keyword evidence="4" id="KW-1185">Reference proteome</keyword>
<evidence type="ECO:0000313" key="3">
    <source>
        <dbReference type="EMBL" id="OQD95856.1"/>
    </source>
</evidence>
<feature type="domain" description="HNH nuclease" evidence="2">
    <location>
        <begin position="156"/>
        <end position="242"/>
    </location>
</feature>
<gene>
    <name evidence="3" type="ORF">PENSOL_c018G00142</name>
</gene>
<protein>
    <recommendedName>
        <fullName evidence="2">HNH nuclease domain-containing protein</fullName>
    </recommendedName>
</protein>
<proteinExistence type="predicted"/>
<dbReference type="Proteomes" id="UP000191612">
    <property type="component" value="Unassembled WGS sequence"/>
</dbReference>
<feature type="compositionally biased region" description="Acidic residues" evidence="1">
    <location>
        <begin position="376"/>
        <end position="388"/>
    </location>
</feature>
<name>A0A1V6R3Q2_9EURO</name>
<dbReference type="Pfam" id="PF13391">
    <property type="entry name" value="HNH_2"/>
    <property type="match status" value="1"/>
</dbReference>
<feature type="region of interest" description="Disordered" evidence="1">
    <location>
        <begin position="461"/>
        <end position="484"/>
    </location>
</feature>
<accession>A0A1V6R3Q2</accession>
<dbReference type="EMBL" id="MDYO01000018">
    <property type="protein sequence ID" value="OQD95856.1"/>
    <property type="molecule type" value="Genomic_DNA"/>
</dbReference>
<reference evidence="4" key="1">
    <citation type="journal article" date="2017" name="Nat. Microbiol.">
        <title>Global analysis of biosynthetic gene clusters reveals vast potential of secondary metabolite production in Penicillium species.</title>
        <authorList>
            <person name="Nielsen J.C."/>
            <person name="Grijseels S."/>
            <person name="Prigent S."/>
            <person name="Ji B."/>
            <person name="Dainat J."/>
            <person name="Nielsen K.F."/>
            <person name="Frisvad J.C."/>
            <person name="Workman M."/>
            <person name="Nielsen J."/>
        </authorList>
    </citation>
    <scope>NUCLEOTIDE SEQUENCE [LARGE SCALE GENOMIC DNA]</scope>
    <source>
        <strain evidence="4">IBT 29525</strain>
    </source>
</reference>
<dbReference type="AlphaFoldDB" id="A0A1V6R3Q2"/>
<evidence type="ECO:0000313" key="4">
    <source>
        <dbReference type="Proteomes" id="UP000191612"/>
    </source>
</evidence>
<comment type="caution">
    <text evidence="3">The sequence shown here is derived from an EMBL/GenBank/DDBJ whole genome shotgun (WGS) entry which is preliminary data.</text>
</comment>